<sequence>MMDEMKAPPYEPFPGMCPTGPPQENSGFIPDEYSGKEGIVMPPTAPPLEMPSQEDRMPLVDLGTLTEEDVREACHEFASENCCYGTKFIRDTQLPEIFNGCIYHYQLETFAEKRETALRHEPFRGQYIDGPENGLPPPTWEMQVPMPTLFQDSQAKFEIPHTAYVKQCSRCVGNCRVRCESCYGRGGSNCWSCNGMGRRDGQQCTTCFGTGRRRCWNCSGTGQVKCGTCDGMGNCRHYRLLIVTWQNHIESYITHTFKLPKHLILGASGKEIFKEENPMVFPINHARDDSVNQASKAIIEKHSTAFPNELIRKQRHILRAVPLVRVKYSWKNKQGEFYVYGFQKKVYFEDYPQKCCCCTCC</sequence>
<name>A0AAV1Z568_9ARAC</name>
<evidence type="ECO:0008006" key="4">
    <source>
        <dbReference type="Google" id="ProtNLM"/>
    </source>
</evidence>
<dbReference type="AlphaFoldDB" id="A0AAV1Z568"/>
<feature type="region of interest" description="Disordered" evidence="1">
    <location>
        <begin position="18"/>
        <end position="54"/>
    </location>
</feature>
<evidence type="ECO:0000256" key="1">
    <source>
        <dbReference type="SAM" id="MobiDB-lite"/>
    </source>
</evidence>
<dbReference type="PANTHER" id="PTHR48465:SF1">
    <property type="entry name" value="PROTEIN SSUH2 HOMOLOG"/>
    <property type="match status" value="1"/>
</dbReference>
<evidence type="ECO:0000313" key="2">
    <source>
        <dbReference type="EMBL" id="CAL1266082.1"/>
    </source>
</evidence>
<proteinExistence type="predicted"/>
<dbReference type="PANTHER" id="PTHR48465">
    <property type="entry name" value="PROTEIN SSUH2 HOMOLOG"/>
    <property type="match status" value="1"/>
</dbReference>
<reference evidence="2 3" key="1">
    <citation type="submission" date="2024-04" db="EMBL/GenBank/DDBJ databases">
        <authorList>
            <person name="Rising A."/>
            <person name="Reimegard J."/>
            <person name="Sonavane S."/>
            <person name="Akerstrom W."/>
            <person name="Nylinder S."/>
            <person name="Hedman E."/>
            <person name="Kallberg Y."/>
        </authorList>
    </citation>
    <scope>NUCLEOTIDE SEQUENCE [LARGE SCALE GENOMIC DNA]</scope>
</reference>
<accession>A0AAV1Z568</accession>
<keyword evidence="3" id="KW-1185">Reference proteome</keyword>
<organism evidence="2 3">
    <name type="scientific">Larinioides sclopetarius</name>
    <dbReference type="NCBI Taxonomy" id="280406"/>
    <lineage>
        <taxon>Eukaryota</taxon>
        <taxon>Metazoa</taxon>
        <taxon>Ecdysozoa</taxon>
        <taxon>Arthropoda</taxon>
        <taxon>Chelicerata</taxon>
        <taxon>Arachnida</taxon>
        <taxon>Araneae</taxon>
        <taxon>Araneomorphae</taxon>
        <taxon>Entelegynae</taxon>
        <taxon>Araneoidea</taxon>
        <taxon>Araneidae</taxon>
        <taxon>Larinioides</taxon>
    </lineage>
</organism>
<evidence type="ECO:0000313" key="3">
    <source>
        <dbReference type="Proteomes" id="UP001497382"/>
    </source>
</evidence>
<comment type="caution">
    <text evidence="2">The sequence shown here is derived from an EMBL/GenBank/DDBJ whole genome shotgun (WGS) entry which is preliminary data.</text>
</comment>
<dbReference type="InterPro" id="IPR052789">
    <property type="entry name" value="SSUH2_homolog"/>
</dbReference>
<gene>
    <name evidence="2" type="ORF">LARSCL_LOCUS2908</name>
</gene>
<dbReference type="EMBL" id="CAXIEN010000020">
    <property type="protein sequence ID" value="CAL1266082.1"/>
    <property type="molecule type" value="Genomic_DNA"/>
</dbReference>
<dbReference type="Proteomes" id="UP001497382">
    <property type="component" value="Unassembled WGS sequence"/>
</dbReference>
<protein>
    <recommendedName>
        <fullName evidence="4">Protein SSUH2 homolog</fullName>
    </recommendedName>
</protein>